<sequence length="402" mass="44212">MSADRSGPYAAALVPFAATLDPTTLITAAEAASGLSDWGGKRWDEERFRHDFSLLCHAIEEDAQLTPLGRSRTHSRFHTMLVSRLRYIAMRKALPGIDAQRLVAPLIGSGLPRAGTTFLHGCLTQDPANRVARAFEAAIPAALPGDDPREMLYGDILAFQGMTDDALTRIHPFGAELPEECIFLQEADIGSLYSVYWNAPTFAVVLADKAASALRWQIGVMQALQAAKPGGRWALKAPGHMFAWEEMRLAFPDAAIYVNHRDPAKVIPSIASLFMGLRRLFSDLASDPAEVGAGQLVGWSQAMNAYAAWRKGPGSDANVVDVHFADLTARPLETVAALYDRFTIPFTASYREALLRHLDRDQHGKGPARHYTLAEFGLDEAQIEAHFGHYMDQFDIAREKRV</sequence>
<dbReference type="InterPro" id="IPR052736">
    <property type="entry name" value="Stf3_sulfotransferase"/>
</dbReference>
<dbReference type="Gene3D" id="3.40.50.300">
    <property type="entry name" value="P-loop containing nucleotide triphosphate hydrolases"/>
    <property type="match status" value="1"/>
</dbReference>
<dbReference type="Proteomes" id="UP000538566">
    <property type="component" value="Unassembled WGS sequence"/>
</dbReference>
<evidence type="ECO:0000313" key="1">
    <source>
        <dbReference type="EMBL" id="MBB4615466.1"/>
    </source>
</evidence>
<protein>
    <recommendedName>
        <fullName evidence="3">Sulfotransferase family protein</fullName>
    </recommendedName>
</protein>
<dbReference type="RefSeq" id="WP_158637766.1">
    <property type="nucleotide sequence ID" value="NZ_JACHOA010000008.1"/>
</dbReference>
<proteinExistence type="predicted"/>
<name>A0A7W7EVX0_9SPHN</name>
<evidence type="ECO:0008006" key="3">
    <source>
        <dbReference type="Google" id="ProtNLM"/>
    </source>
</evidence>
<dbReference type="InterPro" id="IPR027417">
    <property type="entry name" value="P-loop_NTPase"/>
</dbReference>
<keyword evidence="2" id="KW-1185">Reference proteome</keyword>
<dbReference type="EMBL" id="JACHOA010000008">
    <property type="protein sequence ID" value="MBB4615466.1"/>
    <property type="molecule type" value="Genomic_DNA"/>
</dbReference>
<dbReference type="PANTHER" id="PTHR36451">
    <property type="entry name" value="PAPS-DEPENDENT SULFOTRANSFERASE STF3"/>
    <property type="match status" value="1"/>
</dbReference>
<evidence type="ECO:0000313" key="2">
    <source>
        <dbReference type="Proteomes" id="UP000538566"/>
    </source>
</evidence>
<comment type="caution">
    <text evidence="1">The sequence shown here is derived from an EMBL/GenBank/DDBJ whole genome shotgun (WGS) entry which is preliminary data.</text>
</comment>
<dbReference type="OrthoDB" id="7840040at2"/>
<dbReference type="AlphaFoldDB" id="A0A7W7EVX0"/>
<dbReference type="PANTHER" id="PTHR36451:SF1">
    <property type="entry name" value="OMEGA-HYDROXY-BETA-DIHYDROMENAQUINONE-9 SULFOTRANSFERASE STF3"/>
    <property type="match status" value="1"/>
</dbReference>
<reference evidence="1 2" key="1">
    <citation type="submission" date="2020-08" db="EMBL/GenBank/DDBJ databases">
        <title>Genomic Encyclopedia of Type Strains, Phase IV (KMG-IV): sequencing the most valuable type-strain genomes for metagenomic binning, comparative biology and taxonomic classification.</title>
        <authorList>
            <person name="Goeker M."/>
        </authorList>
    </citation>
    <scope>NUCLEOTIDE SEQUENCE [LARGE SCALE GENOMIC DNA]</scope>
    <source>
        <strain evidence="1 2">DSM 17507</strain>
    </source>
</reference>
<dbReference type="Pfam" id="PF13469">
    <property type="entry name" value="Sulfotransfer_3"/>
    <property type="match status" value="1"/>
</dbReference>
<gene>
    <name evidence="1" type="ORF">GGR37_003762</name>
</gene>
<accession>A0A7W7EVX0</accession>
<dbReference type="SUPFAM" id="SSF52540">
    <property type="entry name" value="P-loop containing nucleoside triphosphate hydrolases"/>
    <property type="match status" value="1"/>
</dbReference>
<organism evidence="1 2">
    <name type="scientific">Novosphingobium taihuense</name>
    <dbReference type="NCBI Taxonomy" id="260085"/>
    <lineage>
        <taxon>Bacteria</taxon>
        <taxon>Pseudomonadati</taxon>
        <taxon>Pseudomonadota</taxon>
        <taxon>Alphaproteobacteria</taxon>
        <taxon>Sphingomonadales</taxon>
        <taxon>Sphingomonadaceae</taxon>
        <taxon>Novosphingobium</taxon>
    </lineage>
</organism>